<dbReference type="Gene3D" id="3.50.50.60">
    <property type="entry name" value="FAD/NAD(P)-binding domain"/>
    <property type="match status" value="1"/>
</dbReference>
<dbReference type="NCBIfam" id="TIGR00275">
    <property type="entry name" value="aminoacetone oxidase family FAD-binding enzyme"/>
    <property type="match status" value="1"/>
</dbReference>
<dbReference type="AlphaFoldDB" id="A0AA47E3E0"/>
<dbReference type="RefSeq" id="WP_267932207.1">
    <property type="nucleotide sequence ID" value="NZ_CP113257.1"/>
</dbReference>
<evidence type="ECO:0000259" key="4">
    <source>
        <dbReference type="Pfam" id="PF03486"/>
    </source>
</evidence>
<dbReference type="Gene3D" id="1.10.8.260">
    <property type="entry name" value="HI0933 insert domain-like"/>
    <property type="match status" value="1"/>
</dbReference>
<dbReference type="InterPro" id="IPR055178">
    <property type="entry name" value="RsdA/BaiN/AoA(So)-like_dom"/>
</dbReference>
<dbReference type="NCBIfam" id="TIGR03862">
    <property type="entry name" value="flavo_PP4765"/>
    <property type="match status" value="1"/>
</dbReference>
<feature type="domain" description="RsdA/BaiN/AoA(So)-like insert" evidence="5">
    <location>
        <begin position="206"/>
        <end position="359"/>
    </location>
</feature>
<dbReference type="PANTHER" id="PTHR42887:SF1">
    <property type="entry name" value="BLR3961 PROTEIN"/>
    <property type="match status" value="1"/>
</dbReference>
<keyword evidence="2" id="KW-0285">Flavoprotein</keyword>
<gene>
    <name evidence="6" type="ORF">OSV15_04355</name>
</gene>
<evidence type="ECO:0000256" key="1">
    <source>
        <dbReference type="ARBA" id="ARBA00001974"/>
    </source>
</evidence>
<name>A0AA47E3E0_9GAMM</name>
<dbReference type="Gene3D" id="2.40.30.10">
    <property type="entry name" value="Translation factors"/>
    <property type="match status" value="1"/>
</dbReference>
<protein>
    <submittedName>
        <fullName evidence="6">TIGR03862 family flavoprotein</fullName>
    </submittedName>
</protein>
<dbReference type="Proteomes" id="UP001164632">
    <property type="component" value="Chromosome"/>
</dbReference>
<accession>A0AA47E3E0</accession>
<keyword evidence="3" id="KW-0274">FAD</keyword>
<dbReference type="InterPro" id="IPR057661">
    <property type="entry name" value="RsdA/BaiN/AoA(So)_Rossmann"/>
</dbReference>
<dbReference type="SUPFAM" id="SSF160996">
    <property type="entry name" value="HI0933 insert domain-like"/>
    <property type="match status" value="1"/>
</dbReference>
<evidence type="ECO:0000313" key="7">
    <source>
        <dbReference type="Proteomes" id="UP001164632"/>
    </source>
</evidence>
<dbReference type="Pfam" id="PF22780">
    <property type="entry name" value="HI0933_like_1st"/>
    <property type="match status" value="1"/>
</dbReference>
<dbReference type="SUPFAM" id="SSF51905">
    <property type="entry name" value="FAD/NAD(P)-binding domain"/>
    <property type="match status" value="1"/>
</dbReference>
<sequence length="427" mass="45215">MPALLACPVAAMPQPSSFRVAIIGGGPAGLMAAEVLGQAGVNVDLYDAMPSVGRKFLLAGVGGMNITHAEDYAAFVSRYAERAGDLRPLLDAFTPDALREWIHGLGIDTFVGSSGRVFPTDMKAAPLLRAWLKRLRENGVRIHTRQRWLGWDAEGALRLAGPEGESLIEADATLLALGGGSWARLGSDGTWVPLLEARGIAIAPLQPANCGFEVAGWSEHLREKFAGAPLKTVSLALPGEAPRKGEFVLTATGIEGSLVYALSAPIRNTINRDGAATVLLDLLPDRTLAQVASALARPRGSQSMAKHLHRQLKLDGVKAALLRELTDAATFQDPQALAAAIKALPIRLVRPRPLDEAISSAGGVPFEELDEGLMLRRLPGVFCAGEMLDWEAPTGGYLLTACFASGRAAAAGMLRWLRANVPANAPR</sequence>
<dbReference type="PANTHER" id="PTHR42887">
    <property type="entry name" value="OS12G0638800 PROTEIN"/>
    <property type="match status" value="1"/>
</dbReference>
<proteinExistence type="predicted"/>
<dbReference type="InterPro" id="IPR036188">
    <property type="entry name" value="FAD/NAD-bd_sf"/>
</dbReference>
<comment type="cofactor">
    <cofactor evidence="1">
        <name>FAD</name>
        <dbReference type="ChEBI" id="CHEBI:57692"/>
    </cofactor>
</comment>
<evidence type="ECO:0000256" key="2">
    <source>
        <dbReference type="ARBA" id="ARBA00022630"/>
    </source>
</evidence>
<dbReference type="Pfam" id="PF03486">
    <property type="entry name" value="HI0933_like"/>
    <property type="match status" value="1"/>
</dbReference>
<evidence type="ECO:0000313" key="6">
    <source>
        <dbReference type="EMBL" id="WAE53434.1"/>
    </source>
</evidence>
<dbReference type="InterPro" id="IPR023166">
    <property type="entry name" value="BaiN-like_dom_sf"/>
</dbReference>
<feature type="domain" description="RsdA/BaiN/AoA(So)-like Rossmann fold-like" evidence="4">
    <location>
        <begin position="19"/>
        <end position="411"/>
    </location>
</feature>
<evidence type="ECO:0000259" key="5">
    <source>
        <dbReference type="Pfam" id="PF22780"/>
    </source>
</evidence>
<dbReference type="EMBL" id="CP113257">
    <property type="protein sequence ID" value="WAE53434.1"/>
    <property type="molecule type" value="Genomic_DNA"/>
</dbReference>
<reference evidence="6" key="1">
    <citation type="submission" date="2022-11" db="EMBL/GenBank/DDBJ databases">
        <title>Genomic of Pseudomonas TF18.</title>
        <authorList>
            <person name="Liu T."/>
        </authorList>
    </citation>
    <scope>NUCLEOTIDE SEQUENCE</scope>
    <source>
        <strain evidence="6">TF18</strain>
    </source>
</reference>
<dbReference type="InterPro" id="IPR022460">
    <property type="entry name" value="Flavoprotein_PP4765"/>
</dbReference>
<dbReference type="PRINTS" id="PR00419">
    <property type="entry name" value="ADXRDTASE"/>
</dbReference>
<evidence type="ECO:0000256" key="3">
    <source>
        <dbReference type="ARBA" id="ARBA00022827"/>
    </source>
</evidence>
<dbReference type="InterPro" id="IPR004792">
    <property type="entry name" value="BaiN-like"/>
</dbReference>
<organism evidence="6 7">
    <name type="scientific">Stutzerimonas frequens</name>
    <dbReference type="NCBI Taxonomy" id="2968969"/>
    <lineage>
        <taxon>Bacteria</taxon>
        <taxon>Pseudomonadati</taxon>
        <taxon>Pseudomonadota</taxon>
        <taxon>Gammaproteobacteria</taxon>
        <taxon>Pseudomonadales</taxon>
        <taxon>Pseudomonadaceae</taxon>
        <taxon>Stutzerimonas</taxon>
    </lineage>
</organism>